<evidence type="ECO:0000259" key="12">
    <source>
        <dbReference type="PROSITE" id="PS50112"/>
    </source>
</evidence>
<comment type="catalytic activity">
    <reaction evidence="1">
        <text>ATP + protein L-histidine = ADP + protein N-phospho-L-histidine.</text>
        <dbReference type="EC" id="2.7.13.3"/>
    </reaction>
</comment>
<proteinExistence type="predicted"/>
<feature type="domain" description="PAC" evidence="13">
    <location>
        <begin position="224"/>
        <end position="274"/>
    </location>
</feature>
<dbReference type="Gene3D" id="3.40.50.2300">
    <property type="match status" value="1"/>
</dbReference>
<keyword evidence="9" id="KW-0175">Coiled coil</keyword>
<dbReference type="InterPro" id="IPR000014">
    <property type="entry name" value="PAS"/>
</dbReference>
<dbReference type="Pfam" id="PF02518">
    <property type="entry name" value="HATPase_c"/>
    <property type="match status" value="1"/>
</dbReference>
<dbReference type="Gene3D" id="1.10.287.130">
    <property type="match status" value="1"/>
</dbReference>
<dbReference type="EMBL" id="BAAAQQ010000007">
    <property type="protein sequence ID" value="GAA2121104.1"/>
    <property type="molecule type" value="Genomic_DNA"/>
</dbReference>
<feature type="domain" description="PAS" evidence="12">
    <location>
        <begin position="275"/>
        <end position="348"/>
    </location>
</feature>
<dbReference type="Pfam" id="PF00512">
    <property type="entry name" value="HisKA"/>
    <property type="match status" value="1"/>
</dbReference>
<feature type="domain" description="Histidine kinase" evidence="10">
    <location>
        <begin position="433"/>
        <end position="650"/>
    </location>
</feature>
<keyword evidence="7" id="KW-0902">Two-component regulatory system</keyword>
<dbReference type="InterPro" id="IPR011006">
    <property type="entry name" value="CheY-like_superfamily"/>
</dbReference>
<evidence type="ECO:0000313" key="14">
    <source>
        <dbReference type="EMBL" id="GAA2121104.1"/>
    </source>
</evidence>
<dbReference type="Pfam" id="PF00989">
    <property type="entry name" value="PAS"/>
    <property type="match status" value="1"/>
</dbReference>
<evidence type="ECO:0000313" key="15">
    <source>
        <dbReference type="Proteomes" id="UP001500575"/>
    </source>
</evidence>
<dbReference type="PANTHER" id="PTHR43047:SF72">
    <property type="entry name" value="OSMOSENSING HISTIDINE PROTEIN KINASE SLN1"/>
    <property type="match status" value="1"/>
</dbReference>
<dbReference type="SUPFAM" id="SSF55785">
    <property type="entry name" value="PYP-like sensor domain (PAS domain)"/>
    <property type="match status" value="2"/>
</dbReference>
<evidence type="ECO:0000256" key="2">
    <source>
        <dbReference type="ARBA" id="ARBA00004236"/>
    </source>
</evidence>
<dbReference type="SUPFAM" id="SSF55874">
    <property type="entry name" value="ATPase domain of HSP90 chaperone/DNA topoisomerase II/histidine kinase"/>
    <property type="match status" value="1"/>
</dbReference>
<sequence>MTRPPTIVLVDDAVEVRTVVRARLRLSGVLEVVGEGSSGHDAIALATRLHPDLLLLDVSMPGMDGIEALPVVREAAPATRVVMYSGFAEEGLAERTLELGAAAYFEKATSLDTLADELVAVLQQPNVERHRRVLLPSETGLPEPAEPVLREHLERFREVFDEATIGMATMTLSGRVVRANRSLARLTGIAVSSLLAASWAQLSGEDAGLAKALTRVAQGDRDTVQVEHAITERPDRRLMSTVSSVRDAQGRPLYLFLQVQDVSAQREAEAELRLSKERFRLLVEAVQDYAIFMLDPDGRIASWNSGAERIKGWTESEIVGQHFRIFYPADKQEERHPEHELELALRDGHYEEEGWRVRKDGSTFWAHVTITPVHGPEGLVGFAKVTRDVTERLRIQMEKEKSAAVLAGLNEELEAANERLQSAAEEQSDFLAATAHELRSPVSVLGGSADLLHQHWSDLGSGEQNELLEGMASSATRLRRLLNDLLSSVRLSTGATDLDLQSVDLRVLLPQVIKKSARTLGVDISLADGPDLRALGDADRIAQMVENLLANAAHHGEPPIRVEIRLGSGQDDDDATPASSRVEIAVLDAGGGVPEHVQQQLFQRFATTSGEGTGLGLFIVRGLARAHEGDAWYDPAERSFVISLNLAARDET</sequence>
<dbReference type="SMART" id="SM00091">
    <property type="entry name" value="PAS"/>
    <property type="match status" value="2"/>
</dbReference>
<evidence type="ECO:0000256" key="3">
    <source>
        <dbReference type="ARBA" id="ARBA00012438"/>
    </source>
</evidence>
<evidence type="ECO:0000256" key="8">
    <source>
        <dbReference type="PROSITE-ProRule" id="PRU00169"/>
    </source>
</evidence>
<dbReference type="SMART" id="SM00387">
    <property type="entry name" value="HATPase_c"/>
    <property type="match status" value="1"/>
</dbReference>
<evidence type="ECO:0000256" key="9">
    <source>
        <dbReference type="SAM" id="Coils"/>
    </source>
</evidence>
<dbReference type="CDD" id="cd00130">
    <property type="entry name" value="PAS"/>
    <property type="match status" value="1"/>
</dbReference>
<dbReference type="InterPro" id="IPR013767">
    <property type="entry name" value="PAS_fold"/>
</dbReference>
<comment type="subcellular location">
    <subcellularLocation>
        <location evidence="2">Cell membrane</location>
    </subcellularLocation>
</comment>
<dbReference type="Proteomes" id="UP001500575">
    <property type="component" value="Unassembled WGS sequence"/>
</dbReference>
<feature type="domain" description="Response regulatory" evidence="11">
    <location>
        <begin position="6"/>
        <end position="122"/>
    </location>
</feature>
<evidence type="ECO:0000256" key="1">
    <source>
        <dbReference type="ARBA" id="ARBA00000085"/>
    </source>
</evidence>
<dbReference type="InterPro" id="IPR003594">
    <property type="entry name" value="HATPase_dom"/>
</dbReference>
<reference evidence="15" key="1">
    <citation type="journal article" date="2019" name="Int. J. Syst. Evol. Microbiol.">
        <title>The Global Catalogue of Microorganisms (GCM) 10K type strain sequencing project: providing services to taxonomists for standard genome sequencing and annotation.</title>
        <authorList>
            <consortium name="The Broad Institute Genomics Platform"/>
            <consortium name="The Broad Institute Genome Sequencing Center for Infectious Disease"/>
            <person name="Wu L."/>
            <person name="Ma J."/>
        </authorList>
    </citation>
    <scope>NUCLEOTIDE SEQUENCE [LARGE SCALE GENOMIC DNA]</scope>
    <source>
        <strain evidence="15">JCM 16021</strain>
    </source>
</reference>
<organism evidence="14 15">
    <name type="scientific">Nocardioides bigeumensis</name>
    <dbReference type="NCBI Taxonomy" id="433657"/>
    <lineage>
        <taxon>Bacteria</taxon>
        <taxon>Bacillati</taxon>
        <taxon>Actinomycetota</taxon>
        <taxon>Actinomycetes</taxon>
        <taxon>Propionibacteriales</taxon>
        <taxon>Nocardioidaceae</taxon>
        <taxon>Nocardioides</taxon>
    </lineage>
</organism>
<dbReference type="PRINTS" id="PR00344">
    <property type="entry name" value="BCTRLSENSOR"/>
</dbReference>
<dbReference type="PROSITE" id="PS50112">
    <property type="entry name" value="PAS"/>
    <property type="match status" value="1"/>
</dbReference>
<evidence type="ECO:0000259" key="13">
    <source>
        <dbReference type="PROSITE" id="PS50113"/>
    </source>
</evidence>
<dbReference type="InterPro" id="IPR058245">
    <property type="entry name" value="NreC/VraR/RcsB-like_REC"/>
</dbReference>
<evidence type="ECO:0000256" key="6">
    <source>
        <dbReference type="ARBA" id="ARBA00022777"/>
    </source>
</evidence>
<dbReference type="InterPro" id="IPR004358">
    <property type="entry name" value="Sig_transdc_His_kin-like_C"/>
</dbReference>
<dbReference type="PROSITE" id="PS50113">
    <property type="entry name" value="PAC"/>
    <property type="match status" value="2"/>
</dbReference>
<dbReference type="PROSITE" id="PS50110">
    <property type="entry name" value="RESPONSE_REGULATORY"/>
    <property type="match status" value="1"/>
</dbReference>
<dbReference type="SMART" id="SM00448">
    <property type="entry name" value="REC"/>
    <property type="match status" value="1"/>
</dbReference>
<dbReference type="CDD" id="cd00082">
    <property type="entry name" value="HisKA"/>
    <property type="match status" value="1"/>
</dbReference>
<protein>
    <recommendedName>
        <fullName evidence="3">histidine kinase</fullName>
        <ecNumber evidence="3">2.7.13.3</ecNumber>
    </recommendedName>
</protein>
<keyword evidence="5" id="KW-0808">Transferase</keyword>
<dbReference type="Pfam" id="PF00072">
    <property type="entry name" value="Response_reg"/>
    <property type="match status" value="1"/>
</dbReference>
<keyword evidence="15" id="KW-1185">Reference proteome</keyword>
<feature type="modified residue" description="4-aspartylphosphate" evidence="8">
    <location>
        <position position="57"/>
    </location>
</feature>
<dbReference type="InterPro" id="IPR036890">
    <property type="entry name" value="HATPase_C_sf"/>
</dbReference>
<feature type="coiled-coil region" evidence="9">
    <location>
        <begin position="399"/>
        <end position="430"/>
    </location>
</feature>
<dbReference type="InterPro" id="IPR000700">
    <property type="entry name" value="PAS-assoc_C"/>
</dbReference>
<accession>A0ABP5JQ64</accession>
<dbReference type="Gene3D" id="3.30.450.20">
    <property type="entry name" value="PAS domain"/>
    <property type="match status" value="2"/>
</dbReference>
<evidence type="ECO:0000256" key="4">
    <source>
        <dbReference type="ARBA" id="ARBA00022553"/>
    </source>
</evidence>
<dbReference type="Gene3D" id="3.30.565.10">
    <property type="entry name" value="Histidine kinase-like ATPase, C-terminal domain"/>
    <property type="match status" value="1"/>
</dbReference>
<dbReference type="PANTHER" id="PTHR43047">
    <property type="entry name" value="TWO-COMPONENT HISTIDINE PROTEIN KINASE"/>
    <property type="match status" value="1"/>
</dbReference>
<dbReference type="SUPFAM" id="SSF52172">
    <property type="entry name" value="CheY-like"/>
    <property type="match status" value="1"/>
</dbReference>
<comment type="caution">
    <text evidence="14">The sequence shown here is derived from an EMBL/GenBank/DDBJ whole genome shotgun (WGS) entry which is preliminary data.</text>
</comment>
<gene>
    <name evidence="14" type="ORF">GCM10009843_15070</name>
</gene>
<keyword evidence="4 8" id="KW-0597">Phosphoprotein</keyword>
<evidence type="ECO:0000256" key="7">
    <source>
        <dbReference type="ARBA" id="ARBA00023012"/>
    </source>
</evidence>
<feature type="domain" description="PAC" evidence="13">
    <location>
        <begin position="350"/>
        <end position="401"/>
    </location>
</feature>
<dbReference type="NCBIfam" id="TIGR00229">
    <property type="entry name" value="sensory_box"/>
    <property type="match status" value="2"/>
</dbReference>
<evidence type="ECO:0000256" key="5">
    <source>
        <dbReference type="ARBA" id="ARBA00022679"/>
    </source>
</evidence>
<dbReference type="CDD" id="cd17535">
    <property type="entry name" value="REC_NarL-like"/>
    <property type="match status" value="1"/>
</dbReference>
<dbReference type="InterPro" id="IPR036097">
    <property type="entry name" value="HisK_dim/P_sf"/>
</dbReference>
<dbReference type="InterPro" id="IPR003661">
    <property type="entry name" value="HisK_dim/P_dom"/>
</dbReference>
<dbReference type="InterPro" id="IPR035965">
    <property type="entry name" value="PAS-like_dom_sf"/>
</dbReference>
<evidence type="ECO:0000259" key="11">
    <source>
        <dbReference type="PROSITE" id="PS50110"/>
    </source>
</evidence>
<dbReference type="InterPro" id="IPR013656">
    <property type="entry name" value="PAS_4"/>
</dbReference>
<keyword evidence="6" id="KW-0418">Kinase</keyword>
<dbReference type="Pfam" id="PF08448">
    <property type="entry name" value="PAS_4"/>
    <property type="match status" value="1"/>
</dbReference>
<evidence type="ECO:0000259" key="10">
    <source>
        <dbReference type="PROSITE" id="PS50109"/>
    </source>
</evidence>
<dbReference type="InterPro" id="IPR005467">
    <property type="entry name" value="His_kinase_dom"/>
</dbReference>
<dbReference type="SUPFAM" id="SSF47384">
    <property type="entry name" value="Homodimeric domain of signal transducing histidine kinase"/>
    <property type="match status" value="1"/>
</dbReference>
<dbReference type="RefSeq" id="WP_344303065.1">
    <property type="nucleotide sequence ID" value="NZ_BAAAQQ010000007.1"/>
</dbReference>
<name>A0ABP5JQ64_9ACTN</name>
<dbReference type="EC" id="2.7.13.3" evidence="3"/>
<dbReference type="InterPro" id="IPR001789">
    <property type="entry name" value="Sig_transdc_resp-reg_receiver"/>
</dbReference>
<dbReference type="PROSITE" id="PS50109">
    <property type="entry name" value="HIS_KIN"/>
    <property type="match status" value="1"/>
</dbReference>
<dbReference type="SMART" id="SM00388">
    <property type="entry name" value="HisKA"/>
    <property type="match status" value="1"/>
</dbReference>